<keyword evidence="3" id="KW-0539">Nucleus</keyword>
<dbReference type="SMART" id="SM00300">
    <property type="entry name" value="ChSh"/>
    <property type="match status" value="1"/>
</dbReference>
<keyword evidence="2" id="KW-0677">Repeat</keyword>
<dbReference type="InterPro" id="IPR016197">
    <property type="entry name" value="Chromo-like_dom_sf"/>
</dbReference>
<dbReference type="GO" id="GO:0005694">
    <property type="term" value="C:chromosome"/>
    <property type="evidence" value="ECO:0007669"/>
    <property type="project" value="UniProtKB-ARBA"/>
</dbReference>
<dbReference type="GO" id="GO:0005634">
    <property type="term" value="C:nucleus"/>
    <property type="evidence" value="ECO:0007669"/>
    <property type="project" value="UniProtKB-SubCell"/>
</dbReference>
<sequence length="74" mass="8630">MKDDNTIQGFKRELEADKILGSADDNGNLMYLMQWKGTDIVDMVPASEANVKCPQIVIRFYEKRITWKRVKIRP</sequence>
<dbReference type="EMBL" id="KQ977171">
    <property type="protein sequence ID" value="KYN05192.1"/>
    <property type="molecule type" value="Genomic_DNA"/>
</dbReference>
<feature type="domain" description="Chromo" evidence="4">
    <location>
        <begin position="14"/>
        <end position="72"/>
    </location>
</feature>
<dbReference type="SMART" id="SM00298">
    <property type="entry name" value="CHROMO"/>
    <property type="match status" value="1"/>
</dbReference>
<keyword evidence="6" id="KW-1185">Reference proteome</keyword>
<organism evidence="5 6">
    <name type="scientific">Cyphomyrmex costatus</name>
    <dbReference type="NCBI Taxonomy" id="456900"/>
    <lineage>
        <taxon>Eukaryota</taxon>
        <taxon>Metazoa</taxon>
        <taxon>Ecdysozoa</taxon>
        <taxon>Arthropoda</taxon>
        <taxon>Hexapoda</taxon>
        <taxon>Insecta</taxon>
        <taxon>Pterygota</taxon>
        <taxon>Neoptera</taxon>
        <taxon>Endopterygota</taxon>
        <taxon>Hymenoptera</taxon>
        <taxon>Apocrita</taxon>
        <taxon>Aculeata</taxon>
        <taxon>Formicoidea</taxon>
        <taxon>Formicidae</taxon>
        <taxon>Myrmicinae</taxon>
        <taxon>Cyphomyrmex</taxon>
    </lineage>
</organism>
<dbReference type="SUPFAM" id="SSF54160">
    <property type="entry name" value="Chromo domain-like"/>
    <property type="match status" value="1"/>
</dbReference>
<dbReference type="CDD" id="cd00034">
    <property type="entry name" value="CSD"/>
    <property type="match status" value="1"/>
</dbReference>
<dbReference type="PROSITE" id="PS50013">
    <property type="entry name" value="CHROMO_2"/>
    <property type="match status" value="1"/>
</dbReference>
<evidence type="ECO:0000256" key="1">
    <source>
        <dbReference type="ARBA" id="ARBA00004123"/>
    </source>
</evidence>
<evidence type="ECO:0000313" key="5">
    <source>
        <dbReference type="EMBL" id="KYN05192.1"/>
    </source>
</evidence>
<name>A0A195CXB4_9HYME</name>
<accession>A0A195CXB4</accession>
<dbReference type="InterPro" id="IPR000953">
    <property type="entry name" value="Chromo/chromo_shadow_dom"/>
</dbReference>
<dbReference type="STRING" id="456900.A0A195CXB4"/>
<dbReference type="AlphaFoldDB" id="A0A195CXB4"/>
<evidence type="ECO:0000313" key="6">
    <source>
        <dbReference type="Proteomes" id="UP000078542"/>
    </source>
</evidence>
<dbReference type="Pfam" id="PF01393">
    <property type="entry name" value="Chromo_shadow"/>
    <property type="match status" value="1"/>
</dbReference>
<dbReference type="PANTHER" id="PTHR22812">
    <property type="entry name" value="CHROMOBOX PROTEIN"/>
    <property type="match status" value="1"/>
</dbReference>
<dbReference type="InterPro" id="IPR051219">
    <property type="entry name" value="Heterochromatin_chromo-domain"/>
</dbReference>
<evidence type="ECO:0000256" key="2">
    <source>
        <dbReference type="ARBA" id="ARBA00022737"/>
    </source>
</evidence>
<dbReference type="Proteomes" id="UP000078542">
    <property type="component" value="Unassembled WGS sequence"/>
</dbReference>
<reference evidence="5 6" key="1">
    <citation type="submission" date="2016-03" db="EMBL/GenBank/DDBJ databases">
        <title>Cyphomyrmex costatus WGS genome.</title>
        <authorList>
            <person name="Nygaard S."/>
            <person name="Hu H."/>
            <person name="Boomsma J."/>
            <person name="Zhang G."/>
        </authorList>
    </citation>
    <scope>NUCLEOTIDE SEQUENCE [LARGE SCALE GENOMIC DNA]</scope>
    <source>
        <strain evidence="5">MS0001</strain>
        <tissue evidence="5">Whole body</tissue>
    </source>
</reference>
<dbReference type="InterPro" id="IPR008251">
    <property type="entry name" value="Chromo_shadow_dom"/>
</dbReference>
<dbReference type="FunFam" id="2.40.50.40:FF:000031">
    <property type="entry name" value="Heterochromatin protein 1"/>
    <property type="match status" value="1"/>
</dbReference>
<dbReference type="Gene3D" id="2.40.50.40">
    <property type="match status" value="1"/>
</dbReference>
<evidence type="ECO:0000259" key="4">
    <source>
        <dbReference type="PROSITE" id="PS50013"/>
    </source>
</evidence>
<comment type="subcellular location">
    <subcellularLocation>
        <location evidence="1">Nucleus</location>
    </subcellularLocation>
</comment>
<evidence type="ECO:0000256" key="3">
    <source>
        <dbReference type="ARBA" id="ARBA00023242"/>
    </source>
</evidence>
<protein>
    <submittedName>
        <fullName evidence="5">Chromobox protein like protein 1</fullName>
    </submittedName>
</protein>
<gene>
    <name evidence="5" type="ORF">ALC62_03993</name>
</gene>
<proteinExistence type="predicted"/>